<name>A0A835IHE8_9MAGN</name>
<dbReference type="EMBL" id="JADFTS010000003">
    <property type="protein sequence ID" value="KAF9617811.1"/>
    <property type="molecule type" value="Genomic_DNA"/>
</dbReference>
<feature type="repeat" description="PPR" evidence="2">
    <location>
        <begin position="179"/>
        <end position="213"/>
    </location>
</feature>
<dbReference type="Gene3D" id="1.25.40.10">
    <property type="entry name" value="Tetratricopeptide repeat domain"/>
    <property type="match status" value="3"/>
</dbReference>
<evidence type="ECO:0000313" key="4">
    <source>
        <dbReference type="EMBL" id="KAF9617811.1"/>
    </source>
</evidence>
<sequence length="802" mass="90269">MTIFNSPSSPLFYKALEVKNLLFQGCNTFLQLKHVQGHILRFGLDQDNYLVNMILRSTFEFGNPNHARLVFYQVEEPNTYVLNTMIQGFVSNNCHSETIEFYTLMRRDGLAPNNMTFPFVLKACARLSDFQLGVKIHTHVLKVGLDFDVFVKTSLLCIYARCGCLNEAHRLFNEMPTRNVVSWTAIISGYIKAGRFSEAVDLFKKMLEMELMPDSFTLVRLLSACSQLGDLKTGEWIHSYIREMGMGTNVFVATSLLDMYCKCGSMERARGVFDEMVDKDLVCWGAMINGYASNGLPKEALELFSHMQRDKVKPDCFTFVGVLSACARLGALELGEKFSGLIDKNELSVNPILGTALIDMYAKCGSITRAWRTFQGMMERDLVLWNAVISGLAMNGHVKSAFGLFAQMEKMGIRPNGNTIIGILCGCTHAGLVDEGRRYFDSIQRIYSLTPRIEHYGCMVDLLSRGGLLVEAHQLILDMPFKANAVVWGALLGGCRLHKDTHLAEHVLKQLIELEPWNSGNYVLLSNIFSVTGRWDDAENLRLIMNERGLQKTPGCSWIEMDGVVHEFHVGDQSHPLSAKIYMKLDELSTELKPLGYKPKTDFVLFDIEEEEKEHSLGCHSEKLAISFGLISTAPGTLIRVVKNLRVCGDCHTAITLISKITGREIILFFKDLLGLQLTRHELNNLKHQNLVQEERIFTSESFQLCSTSVNSKLSNLNMEYTDGQSRVSLSDVVSDCARRWFQDTLKEAKDGDSSLQILVGQMYYNGYGVSRDTSKGRFEKSIFGLEGLRLSDKRPGYNASD</sequence>
<dbReference type="FunFam" id="1.25.40.10:FF:000511">
    <property type="entry name" value="Pentatricopeptide repeat-containing protein"/>
    <property type="match status" value="1"/>
</dbReference>
<comment type="caution">
    <text evidence="4">The sequence shown here is derived from an EMBL/GenBank/DDBJ whole genome shotgun (WGS) entry which is preliminary data.</text>
</comment>
<dbReference type="PROSITE" id="PS51375">
    <property type="entry name" value="PPR"/>
    <property type="match status" value="5"/>
</dbReference>
<dbReference type="InterPro" id="IPR046848">
    <property type="entry name" value="E_motif"/>
</dbReference>
<dbReference type="FunFam" id="1.25.40.10:FF:000450">
    <property type="entry name" value="Putative pentatricopeptide repeat-containing protein"/>
    <property type="match status" value="1"/>
</dbReference>
<dbReference type="NCBIfam" id="TIGR00756">
    <property type="entry name" value="PPR"/>
    <property type="match status" value="7"/>
</dbReference>
<accession>A0A835IHE8</accession>
<organism evidence="4 5">
    <name type="scientific">Coptis chinensis</name>
    <dbReference type="NCBI Taxonomy" id="261450"/>
    <lineage>
        <taxon>Eukaryota</taxon>
        <taxon>Viridiplantae</taxon>
        <taxon>Streptophyta</taxon>
        <taxon>Embryophyta</taxon>
        <taxon>Tracheophyta</taxon>
        <taxon>Spermatophyta</taxon>
        <taxon>Magnoliopsida</taxon>
        <taxon>Ranunculales</taxon>
        <taxon>Ranunculaceae</taxon>
        <taxon>Coptidoideae</taxon>
        <taxon>Coptis</taxon>
    </lineage>
</organism>
<evidence type="ECO:0000259" key="3">
    <source>
        <dbReference type="Pfam" id="PF14432"/>
    </source>
</evidence>
<evidence type="ECO:0000256" key="2">
    <source>
        <dbReference type="PROSITE-ProRule" id="PRU00708"/>
    </source>
</evidence>
<dbReference type="Pfam" id="PF20431">
    <property type="entry name" value="E_motif"/>
    <property type="match status" value="1"/>
</dbReference>
<dbReference type="GO" id="GO:0008270">
    <property type="term" value="F:zinc ion binding"/>
    <property type="evidence" value="ECO:0007669"/>
    <property type="project" value="InterPro"/>
</dbReference>
<keyword evidence="1" id="KW-0677">Repeat</keyword>
<dbReference type="OrthoDB" id="185373at2759"/>
<dbReference type="GO" id="GO:0009451">
    <property type="term" value="P:RNA modification"/>
    <property type="evidence" value="ECO:0007669"/>
    <property type="project" value="InterPro"/>
</dbReference>
<protein>
    <recommendedName>
        <fullName evidence="3">DYW domain-containing protein</fullName>
    </recommendedName>
</protein>
<dbReference type="Pfam" id="PF20430">
    <property type="entry name" value="Eplus_motif"/>
    <property type="match status" value="1"/>
</dbReference>
<feature type="repeat" description="PPR" evidence="2">
    <location>
        <begin position="381"/>
        <end position="415"/>
    </location>
</feature>
<dbReference type="InterPro" id="IPR002885">
    <property type="entry name" value="PPR_rpt"/>
</dbReference>
<dbReference type="Proteomes" id="UP000631114">
    <property type="component" value="Unassembled WGS sequence"/>
</dbReference>
<feature type="repeat" description="PPR" evidence="2">
    <location>
        <begin position="280"/>
        <end position="314"/>
    </location>
</feature>
<dbReference type="AlphaFoldDB" id="A0A835IHE8"/>
<dbReference type="InterPro" id="IPR011990">
    <property type="entry name" value="TPR-like_helical_dom_sf"/>
</dbReference>
<reference evidence="4 5" key="1">
    <citation type="submission" date="2020-10" db="EMBL/GenBank/DDBJ databases">
        <title>The Coptis chinensis genome and diversification of protoberbering-type alkaloids.</title>
        <authorList>
            <person name="Wang B."/>
            <person name="Shu S."/>
            <person name="Song C."/>
            <person name="Liu Y."/>
        </authorList>
    </citation>
    <scope>NUCLEOTIDE SEQUENCE [LARGE SCALE GENOMIC DNA]</scope>
    <source>
        <strain evidence="4">HL-2020</strain>
        <tissue evidence="4">Leaf</tissue>
    </source>
</reference>
<evidence type="ECO:0000313" key="5">
    <source>
        <dbReference type="Proteomes" id="UP000631114"/>
    </source>
</evidence>
<feature type="domain" description="DYW" evidence="3">
    <location>
        <begin position="596"/>
        <end position="668"/>
    </location>
</feature>
<dbReference type="PANTHER" id="PTHR47926">
    <property type="entry name" value="PENTATRICOPEPTIDE REPEAT-CONTAINING PROTEIN"/>
    <property type="match status" value="1"/>
</dbReference>
<proteinExistence type="predicted"/>
<dbReference type="InterPro" id="IPR032867">
    <property type="entry name" value="DYW_dom"/>
</dbReference>
<evidence type="ECO:0000256" key="1">
    <source>
        <dbReference type="ARBA" id="ARBA00022737"/>
    </source>
</evidence>
<dbReference type="InterPro" id="IPR046849">
    <property type="entry name" value="E2_motif"/>
</dbReference>
<gene>
    <name evidence="4" type="ORF">IFM89_038993</name>
</gene>
<dbReference type="FunFam" id="1.25.40.10:FF:000344">
    <property type="entry name" value="Pentatricopeptide repeat-containing protein"/>
    <property type="match status" value="1"/>
</dbReference>
<dbReference type="Pfam" id="PF14432">
    <property type="entry name" value="DYW_deaminase"/>
    <property type="match status" value="1"/>
</dbReference>
<feature type="repeat" description="PPR" evidence="2">
    <location>
        <begin position="249"/>
        <end position="279"/>
    </location>
</feature>
<dbReference type="Pfam" id="PF13041">
    <property type="entry name" value="PPR_2"/>
    <property type="match status" value="4"/>
</dbReference>
<keyword evidence="5" id="KW-1185">Reference proteome</keyword>
<feature type="repeat" description="PPR" evidence="2">
    <location>
        <begin position="78"/>
        <end position="112"/>
    </location>
</feature>
<dbReference type="PANTHER" id="PTHR47926:SF446">
    <property type="entry name" value="PENTACOTRIPEPTIDE-REPEAT REGION OF PRORP DOMAIN-CONTAINING PROTEIN"/>
    <property type="match status" value="1"/>
</dbReference>
<dbReference type="GO" id="GO:0003723">
    <property type="term" value="F:RNA binding"/>
    <property type="evidence" value="ECO:0007669"/>
    <property type="project" value="InterPro"/>
</dbReference>
<dbReference type="InterPro" id="IPR046960">
    <property type="entry name" value="PPR_At4g14850-like_plant"/>
</dbReference>